<organism evidence="2 3">
    <name type="scientific">Claviceps purpurea (strain 20.1)</name>
    <name type="common">Ergot fungus</name>
    <name type="synonym">Sphacelia segetum</name>
    <dbReference type="NCBI Taxonomy" id="1111077"/>
    <lineage>
        <taxon>Eukaryota</taxon>
        <taxon>Fungi</taxon>
        <taxon>Dikarya</taxon>
        <taxon>Ascomycota</taxon>
        <taxon>Pezizomycotina</taxon>
        <taxon>Sordariomycetes</taxon>
        <taxon>Hypocreomycetidae</taxon>
        <taxon>Hypocreales</taxon>
        <taxon>Clavicipitaceae</taxon>
        <taxon>Claviceps</taxon>
    </lineage>
</organism>
<gene>
    <name evidence="2" type="ORF">CPUR_05547</name>
</gene>
<dbReference type="PROSITE" id="PS50181">
    <property type="entry name" value="FBOX"/>
    <property type="match status" value="1"/>
</dbReference>
<dbReference type="Gene3D" id="1.20.1280.50">
    <property type="match status" value="1"/>
</dbReference>
<dbReference type="PhylomeDB" id="M1WCL8"/>
<dbReference type="Gene3D" id="1.25.40.10">
    <property type="entry name" value="Tetratricopeptide repeat domain"/>
    <property type="match status" value="1"/>
</dbReference>
<dbReference type="SMART" id="SM00256">
    <property type="entry name" value="FBOX"/>
    <property type="match status" value="1"/>
</dbReference>
<dbReference type="EMBL" id="CAGA01000033">
    <property type="protein sequence ID" value="CCE31693.1"/>
    <property type="molecule type" value="Genomic_DNA"/>
</dbReference>
<dbReference type="HOGENOM" id="CLU_010622_0_0_1"/>
<dbReference type="AlphaFoldDB" id="M1WCL8"/>
<name>M1WCL8_CLAP2</name>
<dbReference type="InterPro" id="IPR036047">
    <property type="entry name" value="F-box-like_dom_sf"/>
</dbReference>
<dbReference type="SUPFAM" id="SSF48452">
    <property type="entry name" value="TPR-like"/>
    <property type="match status" value="1"/>
</dbReference>
<comment type="caution">
    <text evidence="2">The sequence shown here is derived from an EMBL/GenBank/DDBJ whole genome shotgun (WGS) entry which is preliminary data.</text>
</comment>
<dbReference type="Pfam" id="PF12937">
    <property type="entry name" value="F-box-like"/>
    <property type="match status" value="1"/>
</dbReference>
<proteinExistence type="predicted"/>
<protein>
    <recommendedName>
        <fullName evidence="1">F-box domain-containing protein</fullName>
    </recommendedName>
</protein>
<keyword evidence="3" id="KW-1185">Reference proteome</keyword>
<evidence type="ECO:0000313" key="2">
    <source>
        <dbReference type="EMBL" id="CCE31693.1"/>
    </source>
</evidence>
<dbReference type="Proteomes" id="UP000016801">
    <property type="component" value="Unassembled WGS sequence"/>
</dbReference>
<dbReference type="VEuPathDB" id="FungiDB:CPUR_05547"/>
<dbReference type="eggNOG" id="ENOG502S69X">
    <property type="taxonomic scope" value="Eukaryota"/>
</dbReference>
<evidence type="ECO:0000313" key="3">
    <source>
        <dbReference type="Proteomes" id="UP000016801"/>
    </source>
</evidence>
<dbReference type="InterPro" id="IPR001810">
    <property type="entry name" value="F-box_dom"/>
</dbReference>
<sequence>MSSSRAVETEPTISDMIEFGRHAYAAKKYKRALVLFRSAMMRCPCARGVKRDRCNCKNYEQVAAHGGSIFREAMYTCHCDVGRTFSKCDNAHHIQALDFRAATFEAMDKLDHAMKDAEWILELAPRLPDGYLRLGKIARLQRKNEYAWKIYTAGIEANKETAVGSSPKLQQLYEARKPLHRHFSRQDPLCLPAELVAHIFSYLDFVEIPACLRVCKQWNRTLTSPLHCRLWRNMIFPEQRMDLPGVGVLRKMLSWAGRGGARKIVIPKARGLTSSKLMLLLHASPSLEHLDLGNLPSDMSFPSKEGLYKRLKHICFRSVGYSDRTSIDFPGGFPQIFLQNAASSLEHLTLAGEIPQLWCGELPSVPLLPELKSLRMSVTVASPLSFSIFYLSDAFPRLEQLCIDSNISNLDPEPVAIWRGKWEDVWPHLKVLILSTRSWRIRPYLHIERLRSTIRYLTCLNRGNSLRHIRFDFPSDDWSDIFTGSHNLFPDFDIGQFSEYRNLHSFRSTLCCISGDEARILLSNAIKTKQLTAFDIVFPEESLNGRVGDASIRHLKTYEWSCGAPTVQTLGCHEFRFRQYPENDEDLPLPRFLASFPNLRTLSISSNHYTSAEFATVVVAIMRLTHLETIYTRSVEGVALDQLRRVAQDQGVRLVHGSLPEPWPVPLGT</sequence>
<accession>M1WCL8</accession>
<dbReference type="STRING" id="1111077.M1WCL8"/>
<reference evidence="2 3" key="1">
    <citation type="journal article" date="2013" name="PLoS Genet.">
        <title>Plant-symbiotic fungi as chemical engineers: Multi-genome analysis of the Clavicipitaceae reveals dynamics of alkaloid loci.</title>
        <authorList>
            <person name="Schardl C.L."/>
            <person name="Young C.A."/>
            <person name="Hesse U."/>
            <person name="Amyotte S.G."/>
            <person name="Andreeva K."/>
            <person name="Calie P.J."/>
            <person name="Fleetwood D.J."/>
            <person name="Haws D.C."/>
            <person name="Moore N."/>
            <person name="Oeser B."/>
            <person name="Panaccione D.G."/>
            <person name="Schweri K.K."/>
            <person name="Voisey C.R."/>
            <person name="Farman M.L."/>
            <person name="Jaromczyk J.W."/>
            <person name="Roe B.A."/>
            <person name="O'Sullivan D.M."/>
            <person name="Scott B."/>
            <person name="Tudzynski P."/>
            <person name="An Z."/>
            <person name="Arnaoudova E.G."/>
            <person name="Bullock C.T."/>
            <person name="Charlton N.D."/>
            <person name="Chen L."/>
            <person name="Cox M."/>
            <person name="Dinkins R.D."/>
            <person name="Florea S."/>
            <person name="Glenn A.E."/>
            <person name="Gordon A."/>
            <person name="Gueldener U."/>
            <person name="Harris D.R."/>
            <person name="Hollin W."/>
            <person name="Jaromczyk J."/>
            <person name="Johnson R.D."/>
            <person name="Khan A.K."/>
            <person name="Leistner E."/>
            <person name="Leuchtmann A."/>
            <person name="Li C."/>
            <person name="Liu J."/>
            <person name="Liu J."/>
            <person name="Liu M."/>
            <person name="Mace W."/>
            <person name="Machado C."/>
            <person name="Nagabhyru P."/>
            <person name="Pan J."/>
            <person name="Schmid J."/>
            <person name="Sugawara K."/>
            <person name="Steiner U."/>
            <person name="Takach J.E."/>
            <person name="Tanaka E."/>
            <person name="Webb J.S."/>
            <person name="Wilson E.V."/>
            <person name="Wiseman J.L."/>
            <person name="Yoshida R."/>
            <person name="Zeng Z."/>
        </authorList>
    </citation>
    <scope>NUCLEOTIDE SEQUENCE [LARGE SCALE GENOMIC DNA]</scope>
    <source>
        <strain evidence="2 3">20.1</strain>
    </source>
</reference>
<dbReference type="InterPro" id="IPR011990">
    <property type="entry name" value="TPR-like_helical_dom_sf"/>
</dbReference>
<dbReference type="SUPFAM" id="SSF52047">
    <property type="entry name" value="RNI-like"/>
    <property type="match status" value="1"/>
</dbReference>
<feature type="domain" description="F-box" evidence="1">
    <location>
        <begin position="185"/>
        <end position="234"/>
    </location>
</feature>
<evidence type="ECO:0000259" key="1">
    <source>
        <dbReference type="PROSITE" id="PS50181"/>
    </source>
</evidence>
<dbReference type="Gene3D" id="3.80.10.10">
    <property type="entry name" value="Ribonuclease Inhibitor"/>
    <property type="match status" value="1"/>
</dbReference>
<dbReference type="SUPFAM" id="SSF81383">
    <property type="entry name" value="F-box domain"/>
    <property type="match status" value="1"/>
</dbReference>
<dbReference type="InterPro" id="IPR032675">
    <property type="entry name" value="LRR_dom_sf"/>
</dbReference>
<dbReference type="OrthoDB" id="2254954at2759"/>